<keyword evidence="1" id="KW-0479">Metal-binding</keyword>
<dbReference type="RefSeq" id="WP_014025680.1">
    <property type="nucleotide sequence ID" value="NC_015931.1"/>
</dbReference>
<sequence length="226" mass="25890">MLNILESQEASRILRRIIERIDGVLSRREELRDNMIRKSREVIRYSGWAINAVLRGRLDEAREHLKQLDEAFREFLHYAKQDERLFHSGLVDSTLAEYVEAKLLYSLVIEARLPTPEELGVPEIPYLQGLGDVIGELRRLALDRMRIDDTETAAKLLELMEALYNEMRSLEYPDALMPGVRHKVDVARRLIDDTKALLIEVKGRRTILRLLEKGIGGGDGGEKGSS</sequence>
<dbReference type="OrthoDB" id="26985at2157"/>
<keyword evidence="2" id="KW-0175">Coiled coil</keyword>
<accession>G0EEG2</accession>
<keyword evidence="1" id="KW-0460">Magnesium</keyword>
<name>G0EEG2_PYRF1</name>
<dbReference type="Proteomes" id="UP000001037">
    <property type="component" value="Chromosome"/>
</dbReference>
<dbReference type="HOGENOM" id="CLU_099315_0_0_2"/>
<dbReference type="GeneID" id="11139765"/>
<evidence type="ECO:0000256" key="1">
    <source>
        <dbReference type="PIRSR" id="PIRSR602848-1"/>
    </source>
</evidence>
<feature type="binding site" evidence="1">
    <location>
        <position position="136"/>
    </location>
    <ligand>
        <name>Mg(2+)</name>
        <dbReference type="ChEBI" id="CHEBI:18420"/>
    </ligand>
</feature>
<dbReference type="PANTHER" id="PTHR10741">
    <property type="entry name" value="TRANSLIN AND TRANSLIN ASSOCIATED PROTEIN X"/>
    <property type="match status" value="1"/>
</dbReference>
<dbReference type="EMBL" id="CP002838">
    <property type="protein sequence ID" value="AEM38003.1"/>
    <property type="molecule type" value="Genomic_DNA"/>
</dbReference>
<reference evidence="3 4" key="1">
    <citation type="journal article" date="2011" name="Stand. Genomic Sci.">
        <title>Complete genome sequence of the hyperthermophilic chemolithoautotroph Pyrolobus fumarii type strain (1A).</title>
        <authorList>
            <person name="Anderson I."/>
            <person name="Goker M."/>
            <person name="Nolan M."/>
            <person name="Lucas S."/>
            <person name="Hammon N."/>
            <person name="Deshpande S."/>
            <person name="Cheng J.F."/>
            <person name="Tapia R."/>
            <person name="Han C."/>
            <person name="Goodwin L."/>
            <person name="Pitluck S."/>
            <person name="Huntemann M."/>
            <person name="Liolios K."/>
            <person name="Ivanova N."/>
            <person name="Pagani I."/>
            <person name="Mavromatis K."/>
            <person name="Ovchinikova G."/>
            <person name="Pati A."/>
            <person name="Chen A."/>
            <person name="Palaniappan K."/>
            <person name="Land M."/>
            <person name="Hauser L."/>
            <person name="Brambilla E.M."/>
            <person name="Huber H."/>
            <person name="Yasawong M."/>
            <person name="Rohde M."/>
            <person name="Spring S."/>
            <person name="Abt B."/>
            <person name="Sikorski J."/>
            <person name="Wirth R."/>
            <person name="Detter J.C."/>
            <person name="Woyke T."/>
            <person name="Bristow J."/>
            <person name="Eisen J.A."/>
            <person name="Markowitz V."/>
            <person name="Hugenholtz P."/>
            <person name="Kyrpides N.C."/>
            <person name="Klenk H.P."/>
            <person name="Lapidus A."/>
        </authorList>
    </citation>
    <scope>NUCLEOTIDE SEQUENCE [LARGE SCALE GENOMIC DNA]</scope>
    <source>
        <strain evidence="4">DSM 11204 / 1A</strain>
    </source>
</reference>
<protein>
    <submittedName>
        <fullName evidence="3">Translin</fullName>
    </submittedName>
</protein>
<evidence type="ECO:0000313" key="4">
    <source>
        <dbReference type="Proteomes" id="UP000001037"/>
    </source>
</evidence>
<gene>
    <name evidence="3" type="ordered locus">Pyrfu_0131</name>
</gene>
<dbReference type="NCBIfam" id="NF011161">
    <property type="entry name" value="PRK14562.1-6"/>
    <property type="match status" value="1"/>
</dbReference>
<dbReference type="CDD" id="cd14820">
    <property type="entry name" value="TRAX"/>
    <property type="match status" value="1"/>
</dbReference>
<keyword evidence="4" id="KW-1185">Reference proteome</keyword>
<dbReference type="eggNOG" id="arCOG04318">
    <property type="taxonomic scope" value="Archaea"/>
</dbReference>
<feature type="coiled-coil region" evidence="2">
    <location>
        <begin position="14"/>
        <end position="71"/>
    </location>
</feature>
<dbReference type="GO" id="GO:0043565">
    <property type="term" value="F:sequence-specific DNA binding"/>
    <property type="evidence" value="ECO:0007669"/>
    <property type="project" value="InterPro"/>
</dbReference>
<dbReference type="GO" id="GO:0046872">
    <property type="term" value="F:metal ion binding"/>
    <property type="evidence" value="ECO:0007669"/>
    <property type="project" value="UniProtKB-KW"/>
</dbReference>
<dbReference type="Pfam" id="PF01997">
    <property type="entry name" value="Translin"/>
    <property type="match status" value="1"/>
</dbReference>
<evidence type="ECO:0000313" key="3">
    <source>
        <dbReference type="EMBL" id="AEM38003.1"/>
    </source>
</evidence>
<proteinExistence type="predicted"/>
<organism evidence="3 4">
    <name type="scientific">Pyrolobus fumarii (strain DSM 11204 / 1A)</name>
    <dbReference type="NCBI Taxonomy" id="694429"/>
    <lineage>
        <taxon>Archaea</taxon>
        <taxon>Thermoproteota</taxon>
        <taxon>Thermoprotei</taxon>
        <taxon>Desulfurococcales</taxon>
        <taxon>Pyrodictiaceae</taxon>
        <taxon>Pyrolobus</taxon>
    </lineage>
</organism>
<dbReference type="Gene3D" id="1.20.58.2140">
    <property type="match status" value="1"/>
</dbReference>
<dbReference type="InParanoid" id="G0EEG2"/>
<dbReference type="SUPFAM" id="SSF74784">
    <property type="entry name" value="Translin"/>
    <property type="match status" value="1"/>
</dbReference>
<dbReference type="STRING" id="694429.Pyrfu_0131"/>
<dbReference type="InterPro" id="IPR036081">
    <property type="entry name" value="Translin_sf"/>
</dbReference>
<evidence type="ECO:0000256" key="2">
    <source>
        <dbReference type="SAM" id="Coils"/>
    </source>
</evidence>
<dbReference type="KEGG" id="pfm:Pyrfu_0131"/>
<dbReference type="AlphaFoldDB" id="G0EEG2"/>
<dbReference type="InterPro" id="IPR002848">
    <property type="entry name" value="Translin_fam"/>
</dbReference>